<keyword evidence="2 7" id="KW-0812">Transmembrane</keyword>
<feature type="transmembrane region" description="Helical" evidence="7">
    <location>
        <begin position="458"/>
        <end position="476"/>
    </location>
</feature>
<dbReference type="EMBL" id="JBEGDP010000001">
    <property type="protein sequence ID" value="MEQ7845705.1"/>
    <property type="molecule type" value="Genomic_DNA"/>
</dbReference>
<dbReference type="RefSeq" id="WP_349803402.1">
    <property type="nucleotide sequence ID" value="NZ_JBEGDP010000001.1"/>
</dbReference>
<evidence type="ECO:0000313" key="9">
    <source>
        <dbReference type="EMBL" id="MEQ7845705.1"/>
    </source>
</evidence>
<reference evidence="9 10" key="1">
    <citation type="submission" date="2024-02" db="EMBL/GenBank/DDBJ databases">
        <title>Full genome sequence of Nocardioides kribbensis.</title>
        <authorList>
            <person name="Poletto B.L."/>
            <person name="Silva G."/>
            <person name="Galante D."/>
            <person name="Campos K.R."/>
            <person name="Santos M.B.N."/>
            <person name="Sacchi C.T."/>
        </authorList>
    </citation>
    <scope>NUCLEOTIDE SEQUENCE [LARGE SCALE GENOMIC DNA]</scope>
    <source>
        <strain evidence="9 10">O4R</strain>
    </source>
</reference>
<dbReference type="Pfam" id="PF05140">
    <property type="entry name" value="ResB"/>
    <property type="match status" value="1"/>
</dbReference>
<feature type="transmembrane region" description="Helical" evidence="7">
    <location>
        <begin position="42"/>
        <end position="59"/>
    </location>
</feature>
<evidence type="ECO:0000256" key="4">
    <source>
        <dbReference type="ARBA" id="ARBA00022989"/>
    </source>
</evidence>
<evidence type="ECO:0000256" key="2">
    <source>
        <dbReference type="ARBA" id="ARBA00022692"/>
    </source>
</evidence>
<organism evidence="9 10">
    <name type="scientific">Nocardioides kribbensis</name>
    <dbReference type="NCBI Taxonomy" id="305517"/>
    <lineage>
        <taxon>Bacteria</taxon>
        <taxon>Bacillati</taxon>
        <taxon>Actinomycetota</taxon>
        <taxon>Actinomycetes</taxon>
        <taxon>Propionibacteriales</taxon>
        <taxon>Nocardioidaceae</taxon>
        <taxon>Nocardioides</taxon>
    </lineage>
</organism>
<comment type="subcellular location">
    <subcellularLocation>
        <location evidence="1">Membrane</location>
        <topology evidence="1">Multi-pass membrane protein</topology>
    </subcellularLocation>
</comment>
<evidence type="ECO:0000259" key="8">
    <source>
        <dbReference type="Pfam" id="PF05140"/>
    </source>
</evidence>
<dbReference type="PANTHER" id="PTHR31566:SF0">
    <property type="entry name" value="CYTOCHROME C BIOGENESIS PROTEIN CCS1, CHLOROPLASTIC"/>
    <property type="match status" value="1"/>
</dbReference>
<proteinExistence type="predicted"/>
<keyword evidence="5 7" id="KW-0472">Membrane</keyword>
<sequence>MTTSTAPERGEAPPDQAEPADLRPRWGWGRWAWRRLTSMRTAVILLSLLAVAAVPGSVLPQRNVASDPQAVVRYFVQHPELAPWMDRLSLFDVYGSPWFAAIYLLLLISMTGCVLPRCARLWRESRAAPPPAPRHLSREPQYTAFTTAGPAGEVLTTAAAALRRRRFRVRVVGGEVRAEKGYLRETGNLAFHLSLLVLLVGVAGGRLYGFEGRVAVAEGSSFTNVSAEYDEFFPSVWTDVEGLEPLSFTLDSFDAEFETDPAKLGEPRSFDARVSYESAEGSGTVRVKPNSPLDINETKFFLTGHGYAPEVTVRDGTGAVTFSGPVIFLPSDSNFTSDGVVKAPDAQPVGLGFQGLFLPTAATDGRGPVSAFPGPVDPQLVMTAFTGDLGMSDGTTQSVYTLDTTNLEPVLGDDGSPLRQPLSMGETMRLPDDQGSLTFDGVSRFANFQVAYDPGKEISLVAALLLLGGLTTSLVIRRRRLWVRVTDAGNPGAPAAVEVAVRSLTRRQLPEGDLEAVLAALGAPSAPTPSPSTQPQEPNR</sequence>
<evidence type="ECO:0000256" key="6">
    <source>
        <dbReference type="SAM" id="MobiDB-lite"/>
    </source>
</evidence>
<protein>
    <submittedName>
        <fullName evidence="9">Cytochrome c biogenesis protein ResB</fullName>
    </submittedName>
</protein>
<evidence type="ECO:0000313" key="10">
    <source>
        <dbReference type="Proteomes" id="UP001482520"/>
    </source>
</evidence>
<name>A0ABV1NT78_9ACTN</name>
<keyword evidence="3" id="KW-0201">Cytochrome c-type biogenesis</keyword>
<evidence type="ECO:0000256" key="3">
    <source>
        <dbReference type="ARBA" id="ARBA00022748"/>
    </source>
</evidence>
<dbReference type="PANTHER" id="PTHR31566">
    <property type="entry name" value="CYTOCHROME C BIOGENESIS PROTEIN CCS1, CHLOROPLASTIC"/>
    <property type="match status" value="1"/>
</dbReference>
<dbReference type="InterPro" id="IPR007816">
    <property type="entry name" value="ResB-like_domain"/>
</dbReference>
<evidence type="ECO:0000256" key="1">
    <source>
        <dbReference type="ARBA" id="ARBA00004141"/>
    </source>
</evidence>
<accession>A0ABV1NT78</accession>
<feature type="domain" description="ResB-like" evidence="8">
    <location>
        <begin position="39"/>
        <end position="506"/>
    </location>
</feature>
<keyword evidence="4 7" id="KW-1133">Transmembrane helix</keyword>
<evidence type="ECO:0000256" key="7">
    <source>
        <dbReference type="SAM" id="Phobius"/>
    </source>
</evidence>
<feature type="transmembrane region" description="Helical" evidence="7">
    <location>
        <begin position="189"/>
        <end position="208"/>
    </location>
</feature>
<feature type="region of interest" description="Disordered" evidence="6">
    <location>
        <begin position="520"/>
        <end position="540"/>
    </location>
</feature>
<comment type="caution">
    <text evidence="9">The sequence shown here is derived from an EMBL/GenBank/DDBJ whole genome shotgun (WGS) entry which is preliminary data.</text>
</comment>
<dbReference type="InterPro" id="IPR023494">
    <property type="entry name" value="Cyt_c_bgen_Ccs1/CcsB/ResB"/>
</dbReference>
<gene>
    <name evidence="9" type="ORF">V6R90_00335</name>
</gene>
<evidence type="ECO:0000256" key="5">
    <source>
        <dbReference type="ARBA" id="ARBA00023136"/>
    </source>
</evidence>
<feature type="transmembrane region" description="Helical" evidence="7">
    <location>
        <begin position="98"/>
        <end position="116"/>
    </location>
</feature>
<keyword evidence="10" id="KW-1185">Reference proteome</keyword>
<dbReference type="Proteomes" id="UP001482520">
    <property type="component" value="Unassembled WGS sequence"/>
</dbReference>
<feature type="region of interest" description="Disordered" evidence="6">
    <location>
        <begin position="1"/>
        <end position="21"/>
    </location>
</feature>